<reference evidence="1 2" key="1">
    <citation type="submission" date="2018-09" db="EMBL/GenBank/DDBJ databases">
        <title>Murine metabolic-syndrome-specific gut microbial biobank.</title>
        <authorList>
            <person name="Liu C."/>
        </authorList>
    </citation>
    <scope>NUCLEOTIDE SEQUENCE [LARGE SCALE GENOMIC DNA]</scope>
    <source>
        <strain evidence="1 2">0.1X-D8-26</strain>
    </source>
</reference>
<gene>
    <name evidence="1" type="ORF">D7Y07_00575</name>
</gene>
<protein>
    <submittedName>
        <fullName evidence="1">Uncharacterized protein</fullName>
    </submittedName>
</protein>
<evidence type="ECO:0000313" key="2">
    <source>
        <dbReference type="Proteomes" id="UP000267159"/>
    </source>
</evidence>
<dbReference type="RefSeq" id="WP_121765058.1">
    <property type="nucleotide sequence ID" value="NZ_RAZM01000001.1"/>
</dbReference>
<accession>A0A3L8ACJ1</accession>
<comment type="caution">
    <text evidence="1">The sequence shown here is derived from an EMBL/GenBank/DDBJ whole genome shotgun (WGS) entry which is preliminary data.</text>
</comment>
<evidence type="ECO:0000313" key="1">
    <source>
        <dbReference type="EMBL" id="RLT81896.1"/>
    </source>
</evidence>
<sequence>MKTITLQLYTFDELSEEVQKEIIERERWNIMEQCMDAYGSDYVTSLRAFEKLTNTNSCNWGVNYSGYNFNFKYNDNPIFECPVDCENDIYAEDLCGKLLFRYINNNIMPYITQGRYYSSPGKYVNEKYTYKYRRSRIIKSVDGDCPLTGMCYDYYLLEPIIKYYKTWCSYPDNFSLTNLIEQCYESFFKCWHEEYRYWADDENAIREELHNNQYEDRLYYADGCVYSGPLDDVA</sequence>
<proteinExistence type="predicted"/>
<organism evidence="1 2">
    <name type="scientific">Bacteroides acidifaciens</name>
    <dbReference type="NCBI Taxonomy" id="85831"/>
    <lineage>
        <taxon>Bacteria</taxon>
        <taxon>Pseudomonadati</taxon>
        <taxon>Bacteroidota</taxon>
        <taxon>Bacteroidia</taxon>
        <taxon>Bacteroidales</taxon>
        <taxon>Bacteroidaceae</taxon>
        <taxon>Bacteroides</taxon>
    </lineage>
</organism>
<name>A0A3L8ACJ1_9BACE</name>
<dbReference type="EMBL" id="RAZM01000001">
    <property type="protein sequence ID" value="RLT81896.1"/>
    <property type="molecule type" value="Genomic_DNA"/>
</dbReference>
<dbReference type="AlphaFoldDB" id="A0A3L8ACJ1"/>
<dbReference type="Proteomes" id="UP000267159">
    <property type="component" value="Unassembled WGS sequence"/>
</dbReference>